<evidence type="ECO:0000313" key="8">
    <source>
        <dbReference type="EMBL" id="GMH58438.1"/>
    </source>
</evidence>
<dbReference type="InterPro" id="IPR032675">
    <property type="entry name" value="LRR_dom_sf"/>
</dbReference>
<dbReference type="PANTHER" id="PTHR45973">
    <property type="entry name" value="PROTEIN PHOSPHATASE 1 REGULATORY SUBUNIT SDS22-RELATED"/>
    <property type="match status" value="1"/>
</dbReference>
<keyword evidence="9" id="KW-1185">Reference proteome</keyword>
<gene>
    <name evidence="8" type="ORF">TrST_g1012</name>
</gene>
<dbReference type="Proteomes" id="UP001165085">
    <property type="component" value="Unassembled WGS sequence"/>
</dbReference>
<comment type="subcellular location">
    <subcellularLocation>
        <location evidence="1">Cell projection</location>
        <location evidence="1">Cilium</location>
    </subcellularLocation>
</comment>
<dbReference type="SUPFAM" id="SSF52075">
    <property type="entry name" value="Outer arm dynein light chain 1"/>
    <property type="match status" value="1"/>
</dbReference>
<keyword evidence="4" id="KW-0969">Cilium</keyword>
<dbReference type="Gene3D" id="3.80.10.10">
    <property type="entry name" value="Ribonuclease Inhibitor"/>
    <property type="match status" value="2"/>
</dbReference>
<dbReference type="OrthoDB" id="1904536at2759"/>
<sequence>MTEMNADTLKELIKKDKLYITPELNDKLYLHYKGFKKVENLEAYTGLRVLWLEGNGLDKIEGLEAQTEMRTLYLQENIITKIENLDSMTKLDTLNISKNFVSKIENLSHMKDLKTLIISNNNLTTAESIEHVKDIPSLNALDVQQNKIDDDPEKLLSILEACPDLRVVYLKGNDIVKKISHYRKTLISRCKMLKYLDDRPVFEDERKRCDAWGKVMKETGDVQKAQEAEREAIKMIREEKKAREERSFRQFEEMVREGQKIKREREEAERAKNGGVLGEKTIVSTDHKVFGSDGAVIDEKKVEQDMGVGSHLVNVDAMRKKGINPFSGEPIVDVKESKVVKDAREERWGPGSEQRSLTKNVPISELPPAPPTTNDEIWGDEDFSAEARKEKELEEYYANTAGDKANWEKDDEGLASELKRLQAKTEALNMKAIKEHEQRMKLEAVPPPPPVKDIKERIGENAELGIGGSWPKKGVKKTDFDELD</sequence>
<evidence type="ECO:0000256" key="4">
    <source>
        <dbReference type="ARBA" id="ARBA00023069"/>
    </source>
</evidence>
<evidence type="ECO:0000256" key="1">
    <source>
        <dbReference type="ARBA" id="ARBA00004138"/>
    </source>
</evidence>
<dbReference type="Pfam" id="PF14580">
    <property type="entry name" value="LRR_9"/>
    <property type="match status" value="1"/>
</dbReference>
<proteinExistence type="predicted"/>
<evidence type="ECO:0000256" key="2">
    <source>
        <dbReference type="ARBA" id="ARBA00022614"/>
    </source>
</evidence>
<accession>A0A9W7E1B6</accession>
<feature type="region of interest" description="Disordered" evidence="7">
    <location>
        <begin position="342"/>
        <end position="385"/>
    </location>
</feature>
<protein>
    <recommendedName>
        <fullName evidence="10">Dynein assembly factor 1, axonemal homolog</fullName>
    </recommendedName>
</protein>
<evidence type="ECO:0000313" key="9">
    <source>
        <dbReference type="Proteomes" id="UP001165085"/>
    </source>
</evidence>
<name>A0A9W7E1B6_9STRA</name>
<dbReference type="InterPro" id="IPR050576">
    <property type="entry name" value="Cilia_flagella_integrity"/>
</dbReference>
<dbReference type="PANTHER" id="PTHR45973:SF9">
    <property type="entry name" value="LEUCINE-RICH REPEAT-CONTAINING PROTEIN 46"/>
    <property type="match status" value="1"/>
</dbReference>
<dbReference type="PROSITE" id="PS51450">
    <property type="entry name" value="LRR"/>
    <property type="match status" value="3"/>
</dbReference>
<keyword evidence="3" id="KW-0677">Repeat</keyword>
<dbReference type="FunFam" id="3.80.10.10:FF:000166">
    <property type="entry name" value="Dynein assembly factor 1, axonemal"/>
    <property type="match status" value="1"/>
</dbReference>
<evidence type="ECO:0008006" key="10">
    <source>
        <dbReference type="Google" id="ProtNLM"/>
    </source>
</evidence>
<dbReference type="SMART" id="SM00365">
    <property type="entry name" value="LRR_SD22"/>
    <property type="match status" value="4"/>
</dbReference>
<dbReference type="EMBL" id="BRXY01000053">
    <property type="protein sequence ID" value="GMH58438.1"/>
    <property type="molecule type" value="Genomic_DNA"/>
</dbReference>
<keyword evidence="5" id="KW-0966">Cell projection</keyword>
<evidence type="ECO:0000256" key="3">
    <source>
        <dbReference type="ARBA" id="ARBA00022737"/>
    </source>
</evidence>
<evidence type="ECO:0000256" key="7">
    <source>
        <dbReference type="SAM" id="MobiDB-lite"/>
    </source>
</evidence>
<keyword evidence="6" id="KW-0175">Coiled coil</keyword>
<organism evidence="8 9">
    <name type="scientific">Triparma strigata</name>
    <dbReference type="NCBI Taxonomy" id="1606541"/>
    <lineage>
        <taxon>Eukaryota</taxon>
        <taxon>Sar</taxon>
        <taxon>Stramenopiles</taxon>
        <taxon>Ochrophyta</taxon>
        <taxon>Bolidophyceae</taxon>
        <taxon>Parmales</taxon>
        <taxon>Triparmaceae</taxon>
        <taxon>Triparma</taxon>
    </lineage>
</organism>
<feature type="coiled-coil region" evidence="6">
    <location>
        <begin position="225"/>
        <end position="271"/>
    </location>
</feature>
<keyword evidence="2" id="KW-0433">Leucine-rich repeat</keyword>
<dbReference type="AlphaFoldDB" id="A0A9W7E1B6"/>
<feature type="region of interest" description="Disordered" evidence="7">
    <location>
        <begin position="462"/>
        <end position="484"/>
    </location>
</feature>
<evidence type="ECO:0000256" key="5">
    <source>
        <dbReference type="ARBA" id="ARBA00023273"/>
    </source>
</evidence>
<evidence type="ECO:0000256" key="6">
    <source>
        <dbReference type="SAM" id="Coils"/>
    </source>
</evidence>
<reference evidence="9" key="1">
    <citation type="journal article" date="2023" name="Commun. Biol.">
        <title>Genome analysis of Parmales, the sister group of diatoms, reveals the evolutionary specialization of diatoms from phago-mixotrophs to photoautotrophs.</title>
        <authorList>
            <person name="Ban H."/>
            <person name="Sato S."/>
            <person name="Yoshikawa S."/>
            <person name="Yamada K."/>
            <person name="Nakamura Y."/>
            <person name="Ichinomiya M."/>
            <person name="Sato N."/>
            <person name="Blanc-Mathieu R."/>
            <person name="Endo H."/>
            <person name="Kuwata A."/>
            <person name="Ogata H."/>
        </authorList>
    </citation>
    <scope>NUCLEOTIDE SEQUENCE [LARGE SCALE GENOMIC DNA]</scope>
    <source>
        <strain evidence="9">NIES 3701</strain>
    </source>
</reference>
<comment type="caution">
    <text evidence="8">The sequence shown here is derived from an EMBL/GenBank/DDBJ whole genome shotgun (WGS) entry which is preliminary data.</text>
</comment>
<dbReference type="InterPro" id="IPR001611">
    <property type="entry name" value="Leu-rich_rpt"/>
</dbReference>